<dbReference type="SUPFAM" id="SSF50800">
    <property type="entry name" value="PK beta-barrel domain-like"/>
    <property type="match status" value="1"/>
</dbReference>
<dbReference type="RefSeq" id="WP_133610375.1">
    <property type="nucleotide sequence ID" value="NZ_SNXW01000008.1"/>
</dbReference>
<dbReference type="GO" id="GO:0003824">
    <property type="term" value="F:catalytic activity"/>
    <property type="evidence" value="ECO:0007669"/>
    <property type="project" value="InterPro"/>
</dbReference>
<dbReference type="EMBL" id="SNXW01000008">
    <property type="protein sequence ID" value="TDP81381.1"/>
    <property type="molecule type" value="Genomic_DNA"/>
</dbReference>
<reference evidence="2 3" key="1">
    <citation type="submission" date="2019-03" db="EMBL/GenBank/DDBJ databases">
        <title>Genomic Encyclopedia of Type Strains, Phase IV (KMG-IV): sequencing the most valuable type-strain genomes for metagenomic binning, comparative biology and taxonomic classification.</title>
        <authorList>
            <person name="Goeker M."/>
        </authorList>
    </citation>
    <scope>NUCLEOTIDE SEQUENCE [LARGE SCALE GENOMIC DNA]</scope>
    <source>
        <strain evidence="2 3">DSM 11901</strain>
    </source>
</reference>
<name>A0A4R6R601_9BURK</name>
<proteinExistence type="predicted"/>
<organism evidence="2 3">
    <name type="scientific">Aquabacterium commune</name>
    <dbReference type="NCBI Taxonomy" id="70586"/>
    <lineage>
        <taxon>Bacteria</taxon>
        <taxon>Pseudomonadati</taxon>
        <taxon>Pseudomonadota</taxon>
        <taxon>Betaproteobacteria</taxon>
        <taxon>Burkholderiales</taxon>
        <taxon>Aquabacterium</taxon>
    </lineage>
</organism>
<dbReference type="OrthoDB" id="9786134at2"/>
<feature type="domain" description="MOSC" evidence="1">
    <location>
        <begin position="45"/>
        <end position="193"/>
    </location>
</feature>
<dbReference type="InterPro" id="IPR011037">
    <property type="entry name" value="Pyrv_Knase-like_insert_dom_sf"/>
</dbReference>
<evidence type="ECO:0000313" key="2">
    <source>
        <dbReference type="EMBL" id="TDP81381.1"/>
    </source>
</evidence>
<dbReference type="InterPro" id="IPR005302">
    <property type="entry name" value="MoCF_Sase_C"/>
</dbReference>
<dbReference type="Pfam" id="PF03473">
    <property type="entry name" value="MOSC"/>
    <property type="match status" value="1"/>
</dbReference>
<dbReference type="AlphaFoldDB" id="A0A4R6R601"/>
<accession>A0A4R6R601</accession>
<protein>
    <submittedName>
        <fullName evidence="2">MOSC domain-containing protein YiiM</fullName>
    </submittedName>
</protein>
<dbReference type="GO" id="GO:0030170">
    <property type="term" value="F:pyridoxal phosphate binding"/>
    <property type="evidence" value="ECO:0007669"/>
    <property type="project" value="InterPro"/>
</dbReference>
<gene>
    <name evidence="2" type="ORF">EV672_108166</name>
</gene>
<dbReference type="PANTHER" id="PTHR30212">
    <property type="entry name" value="PROTEIN YIIM"/>
    <property type="match status" value="1"/>
</dbReference>
<dbReference type="InterPro" id="IPR052353">
    <property type="entry name" value="Benzoxazolinone_Detox_Enz"/>
</dbReference>
<dbReference type="PANTHER" id="PTHR30212:SF2">
    <property type="entry name" value="PROTEIN YIIM"/>
    <property type="match status" value="1"/>
</dbReference>
<evidence type="ECO:0000259" key="1">
    <source>
        <dbReference type="PROSITE" id="PS51340"/>
    </source>
</evidence>
<dbReference type="PROSITE" id="PS51340">
    <property type="entry name" value="MOSC"/>
    <property type="match status" value="1"/>
</dbReference>
<sequence>MSTAPAAPARDTAARRVLSVNVAQAAAMEIQGRRILSGIGKQPVSTLAQPGGVAERIAVRLLGLAGDEQADLSVHGGLSKAVYAYPHAHYAFWQTVRAQAGLQGWHDAMPHGMLGENLTLTGLLEADAHIGDVLRFPDCVLAISEPRRPCYKLEARLGFQHAIKMMAQSGYCGYYLSVRSPGTIAAGDAFEVEPGPREVSIRELFAAKMRKDA</sequence>
<dbReference type="GO" id="GO:0030151">
    <property type="term" value="F:molybdenum ion binding"/>
    <property type="evidence" value="ECO:0007669"/>
    <property type="project" value="InterPro"/>
</dbReference>
<evidence type="ECO:0000313" key="3">
    <source>
        <dbReference type="Proteomes" id="UP000294593"/>
    </source>
</evidence>
<comment type="caution">
    <text evidence="2">The sequence shown here is derived from an EMBL/GenBank/DDBJ whole genome shotgun (WGS) entry which is preliminary data.</text>
</comment>
<keyword evidence="3" id="KW-1185">Reference proteome</keyword>
<dbReference type="Proteomes" id="UP000294593">
    <property type="component" value="Unassembled WGS sequence"/>
</dbReference>
<dbReference type="Gene3D" id="2.40.33.20">
    <property type="entry name" value="PK beta-barrel domain-like"/>
    <property type="match status" value="1"/>
</dbReference>